<protein>
    <submittedName>
        <fullName evidence="1">Uncharacterized protein</fullName>
    </submittedName>
</protein>
<proteinExistence type="predicted"/>
<dbReference type="EMBL" id="BARV01013229">
    <property type="protein sequence ID" value="GAI13030.1"/>
    <property type="molecule type" value="Genomic_DNA"/>
</dbReference>
<reference evidence="1" key="1">
    <citation type="journal article" date="2014" name="Front. Microbiol.">
        <title>High frequency of phylogenetically diverse reductive dehalogenase-homologous genes in deep subseafloor sedimentary metagenomes.</title>
        <authorList>
            <person name="Kawai M."/>
            <person name="Futagami T."/>
            <person name="Toyoda A."/>
            <person name="Takaki Y."/>
            <person name="Nishi S."/>
            <person name="Hori S."/>
            <person name="Arai W."/>
            <person name="Tsubouchi T."/>
            <person name="Morono Y."/>
            <person name="Uchiyama I."/>
            <person name="Ito T."/>
            <person name="Fujiyama A."/>
            <person name="Inagaki F."/>
            <person name="Takami H."/>
        </authorList>
    </citation>
    <scope>NUCLEOTIDE SEQUENCE</scope>
    <source>
        <strain evidence="1">Expedition CK06-06</strain>
    </source>
</reference>
<dbReference type="AlphaFoldDB" id="X1MED1"/>
<organism evidence="1">
    <name type="scientific">marine sediment metagenome</name>
    <dbReference type="NCBI Taxonomy" id="412755"/>
    <lineage>
        <taxon>unclassified sequences</taxon>
        <taxon>metagenomes</taxon>
        <taxon>ecological metagenomes</taxon>
    </lineage>
</organism>
<evidence type="ECO:0000313" key="1">
    <source>
        <dbReference type="EMBL" id="GAI13030.1"/>
    </source>
</evidence>
<gene>
    <name evidence="1" type="ORF">S06H3_24032</name>
</gene>
<accession>X1MED1</accession>
<sequence>GGGVFTYQNLTTYNQNVSQIQLGECSGGLTVKTLNFTNWDEENRTMITPFDFHGTFIYWLGGGSIYKNFSISNTNITSQTICILPSNLTYYSDAQIQYEKSAYVKRNYYLINTTLTNETQYLKLFSLLTASSTTFILEVIDEAQIPVAGAYLYIQRYYAGV</sequence>
<comment type="caution">
    <text evidence="1">The sequence shown here is derived from an EMBL/GenBank/DDBJ whole genome shotgun (WGS) entry which is preliminary data.</text>
</comment>
<name>X1MED1_9ZZZZ</name>
<feature type="non-terminal residue" evidence="1">
    <location>
        <position position="161"/>
    </location>
</feature>
<feature type="non-terminal residue" evidence="1">
    <location>
        <position position="1"/>
    </location>
</feature>